<sequence length="332" mass="36890">MRKVFIIAEAGVNHNGSIELAKKLIDVAVEAKVDAVKFQTFKAENLVSKNAQKADYQKETTSKEESQFEMIKKLELDVKTHKELISYCNSKNIMFLSTPFDHDSIELLNDLGLEIFKIPSGEITNLPYLRHIGKLNKKVILSTGMANIGEIEDAIDILINSGTKKENITVLHANTEYPTPMEDVNLRAMLTIGNTFDIEFGYSDHTLGIEVPTAAVALGASCIEKHFTLDKTMEGPDHKASLEPDELKAMVKAVRNIEKALGNSVKKPSQSESKNKPIARKSIVAKSRIKKGEVLNENNLVIKRPGNGISPMRWDEVIGTIASKDYKEDELI</sequence>
<dbReference type="InterPro" id="IPR013974">
    <property type="entry name" value="SAF"/>
</dbReference>
<evidence type="ECO:0000313" key="5">
    <source>
        <dbReference type="Proteomes" id="UP000289132"/>
    </source>
</evidence>
<dbReference type="GO" id="GO:0016051">
    <property type="term" value="P:carbohydrate biosynthetic process"/>
    <property type="evidence" value="ECO:0007669"/>
    <property type="project" value="InterPro"/>
</dbReference>
<organism evidence="2 4">
    <name type="scientific">Aliarcobacter trophiarum LMG 25534</name>
    <dbReference type="NCBI Taxonomy" id="1032241"/>
    <lineage>
        <taxon>Bacteria</taxon>
        <taxon>Pseudomonadati</taxon>
        <taxon>Campylobacterota</taxon>
        <taxon>Epsilonproteobacteria</taxon>
        <taxon>Campylobacterales</taxon>
        <taxon>Arcobacteraceae</taxon>
        <taxon>Aliarcobacter</taxon>
    </lineage>
</organism>
<dbReference type="Gene3D" id="3.90.1210.10">
    <property type="entry name" value="Antifreeze-like/N-acetylneuraminic acid synthase C-terminal domain"/>
    <property type="match status" value="1"/>
</dbReference>
<dbReference type="InterPro" id="IPR036732">
    <property type="entry name" value="AFP_Neu5c_C_sf"/>
</dbReference>
<dbReference type="GO" id="GO:0047444">
    <property type="term" value="F:N-acylneuraminate-9-phosphate synthase activity"/>
    <property type="evidence" value="ECO:0007669"/>
    <property type="project" value="TreeGrafter"/>
</dbReference>
<dbReference type="EMBL" id="PDKD01000004">
    <property type="protein sequence ID" value="RXJ92306.1"/>
    <property type="molecule type" value="Genomic_DNA"/>
</dbReference>
<dbReference type="SUPFAM" id="SSF51569">
    <property type="entry name" value="Aldolase"/>
    <property type="match status" value="1"/>
</dbReference>
<dbReference type="Proteomes" id="UP000289132">
    <property type="component" value="Unassembled WGS sequence"/>
</dbReference>
<keyword evidence="5" id="KW-1185">Reference proteome</keyword>
<dbReference type="InterPro" id="IPR057736">
    <property type="entry name" value="SAF_PseI/NeuA/NeuB"/>
</dbReference>
<gene>
    <name evidence="3" type="primary">neuB</name>
    <name evidence="2" type="ORF">ATR_1813</name>
    <name evidence="3" type="ORF">CRU87_04195</name>
</gene>
<keyword evidence="2" id="KW-0808">Transferase</keyword>
<dbReference type="SUPFAM" id="SSF51269">
    <property type="entry name" value="AFP III-like domain"/>
    <property type="match status" value="1"/>
</dbReference>
<dbReference type="Gene3D" id="3.20.20.70">
    <property type="entry name" value="Aldolase class I"/>
    <property type="match status" value="1"/>
</dbReference>
<dbReference type="InterPro" id="IPR020007">
    <property type="entry name" value="NeuB/NeuA"/>
</dbReference>
<evidence type="ECO:0000313" key="4">
    <source>
        <dbReference type="Proteomes" id="UP000254504"/>
    </source>
</evidence>
<dbReference type="KEGG" id="atp:ATR_1813"/>
<dbReference type="Pfam" id="PF03102">
    <property type="entry name" value="NeuB"/>
    <property type="match status" value="1"/>
</dbReference>
<dbReference type="CDD" id="cd11615">
    <property type="entry name" value="SAF_NeuB_like"/>
    <property type="match status" value="1"/>
</dbReference>
<dbReference type="InterPro" id="IPR013785">
    <property type="entry name" value="Aldolase_TIM"/>
</dbReference>
<evidence type="ECO:0000313" key="2">
    <source>
        <dbReference type="EMBL" id="AXK49636.1"/>
    </source>
</evidence>
<reference evidence="3 5" key="1">
    <citation type="submission" date="2017-10" db="EMBL/GenBank/DDBJ databases">
        <title>Genomics of the genus Arcobacter.</title>
        <authorList>
            <person name="Perez-Cataluna A."/>
            <person name="Figueras M.J."/>
        </authorList>
    </citation>
    <scope>NUCLEOTIDE SEQUENCE [LARGE SCALE GENOMIC DNA]</scope>
    <source>
        <strain evidence="3 5">LMG 25534</strain>
    </source>
</reference>
<dbReference type="PANTHER" id="PTHR42966">
    <property type="entry name" value="N-ACETYLNEURAMINATE SYNTHASE"/>
    <property type="match status" value="1"/>
</dbReference>
<dbReference type="Pfam" id="PF08666">
    <property type="entry name" value="SAF"/>
    <property type="match status" value="1"/>
</dbReference>
<dbReference type="RefSeq" id="WP_115429097.1">
    <property type="nucleotide sequence ID" value="NZ_CP031367.1"/>
</dbReference>
<dbReference type="Proteomes" id="UP000254504">
    <property type="component" value="Chromosome"/>
</dbReference>
<dbReference type="InterPro" id="IPR006190">
    <property type="entry name" value="SAF_AFP_Neu5Ac"/>
</dbReference>
<evidence type="ECO:0000313" key="3">
    <source>
        <dbReference type="EMBL" id="RXJ92306.1"/>
    </source>
</evidence>
<dbReference type="InterPro" id="IPR013132">
    <property type="entry name" value="PseI/NeuA/B-like_N"/>
</dbReference>
<dbReference type="PANTHER" id="PTHR42966:SF1">
    <property type="entry name" value="SIALIC ACID SYNTHASE"/>
    <property type="match status" value="1"/>
</dbReference>
<dbReference type="PROSITE" id="PS50844">
    <property type="entry name" value="AFP_LIKE"/>
    <property type="match status" value="1"/>
</dbReference>
<proteinExistence type="predicted"/>
<evidence type="ECO:0000259" key="1">
    <source>
        <dbReference type="PROSITE" id="PS50844"/>
    </source>
</evidence>
<accession>A0AAD0VNK8</accession>
<reference evidence="2 4" key="2">
    <citation type="submission" date="2018-07" db="EMBL/GenBank/DDBJ databases">
        <title>Complete genome of the Arcobacter trophiarum type strain LMG 25534.</title>
        <authorList>
            <person name="Miller W.G."/>
            <person name="Yee E."/>
        </authorList>
    </citation>
    <scope>NUCLEOTIDE SEQUENCE [LARGE SCALE GENOMIC DNA]</scope>
    <source>
        <strain evidence="2 4">LMG 25534</strain>
    </source>
</reference>
<feature type="domain" description="AFP-like" evidence="1">
    <location>
        <begin position="282"/>
        <end position="332"/>
    </location>
</feature>
<dbReference type="EC" id="2.5.1.101" evidence="2"/>
<protein>
    <submittedName>
        <fullName evidence="2 3">N-acetylneuraminate synthase</fullName>
        <ecNumber evidence="2">2.5.1.101</ecNumber>
    </submittedName>
</protein>
<name>A0AAD0VNK8_9BACT</name>
<dbReference type="AlphaFoldDB" id="A0AAD0VNK8"/>
<dbReference type="NCBIfam" id="TIGR03569">
    <property type="entry name" value="NeuB_NnaB"/>
    <property type="match status" value="1"/>
</dbReference>
<dbReference type="EMBL" id="CP031367">
    <property type="protein sequence ID" value="AXK49636.1"/>
    <property type="molecule type" value="Genomic_DNA"/>
</dbReference>
<dbReference type="InterPro" id="IPR051690">
    <property type="entry name" value="PseI-like"/>
</dbReference>